<keyword evidence="1" id="KW-1185">Reference proteome</keyword>
<accession>A0A6P6UEY9</accession>
<evidence type="ECO:0000313" key="1">
    <source>
        <dbReference type="Proteomes" id="UP001652660"/>
    </source>
</evidence>
<dbReference type="Gene3D" id="3.10.10.10">
    <property type="entry name" value="HIV Type 1 Reverse Transcriptase, subunit A, domain 1"/>
    <property type="match status" value="1"/>
</dbReference>
<dbReference type="SUPFAM" id="SSF56672">
    <property type="entry name" value="DNA/RNA polymerases"/>
    <property type="match status" value="1"/>
</dbReference>
<dbReference type="PANTHER" id="PTHR24559">
    <property type="entry name" value="TRANSPOSON TY3-I GAG-POL POLYPROTEIN"/>
    <property type="match status" value="1"/>
</dbReference>
<reference evidence="2" key="2">
    <citation type="submission" date="2025-08" db="UniProtKB">
        <authorList>
            <consortium name="RefSeq"/>
        </authorList>
    </citation>
    <scope>IDENTIFICATION</scope>
    <source>
        <tissue evidence="2">Leaves</tissue>
    </source>
</reference>
<dbReference type="AlphaFoldDB" id="A0A6P6UEY9"/>
<reference evidence="1" key="1">
    <citation type="journal article" date="2025" name="Foods">
        <title>Unveiling the Microbial Signatures of Arabica Coffee Cherries: Insights into Ripeness Specific Diversity, Functional Traits, and Implications for Quality and Safety.</title>
        <authorList>
            <consortium name="RefSeq"/>
            <person name="Tenea G.N."/>
            <person name="Cifuentes V."/>
            <person name="Reyes P."/>
            <person name="Cevallos-Vallejos M."/>
        </authorList>
    </citation>
    <scope>NUCLEOTIDE SEQUENCE [LARGE SCALE GENOMIC DNA]</scope>
</reference>
<protein>
    <recommendedName>
        <fullName evidence="3">RNA-directed DNA polymerase homolog</fullName>
    </recommendedName>
</protein>
<dbReference type="OrthoDB" id="1928766at2759"/>
<evidence type="ECO:0000313" key="2">
    <source>
        <dbReference type="RefSeq" id="XP_027088751.1"/>
    </source>
</evidence>
<evidence type="ECO:0008006" key="3">
    <source>
        <dbReference type="Google" id="ProtNLM"/>
    </source>
</evidence>
<dbReference type="InterPro" id="IPR043502">
    <property type="entry name" value="DNA/RNA_pol_sf"/>
</dbReference>
<gene>
    <name evidence="2" type="primary">LOC113710109</name>
</gene>
<dbReference type="PANTHER" id="PTHR24559:SF444">
    <property type="entry name" value="REVERSE TRANSCRIPTASE DOMAIN-CONTAINING PROTEIN"/>
    <property type="match status" value="1"/>
</dbReference>
<dbReference type="RefSeq" id="XP_027088751.1">
    <property type="nucleotide sequence ID" value="XM_027232950.1"/>
</dbReference>
<name>A0A6P6UEY9_COFAR</name>
<dbReference type="InterPro" id="IPR053134">
    <property type="entry name" value="RNA-dir_DNA_polymerase"/>
</dbReference>
<dbReference type="GeneID" id="113710109"/>
<organism evidence="1 2">
    <name type="scientific">Coffea arabica</name>
    <name type="common">Arabian coffee</name>
    <dbReference type="NCBI Taxonomy" id="13443"/>
    <lineage>
        <taxon>Eukaryota</taxon>
        <taxon>Viridiplantae</taxon>
        <taxon>Streptophyta</taxon>
        <taxon>Embryophyta</taxon>
        <taxon>Tracheophyta</taxon>
        <taxon>Spermatophyta</taxon>
        <taxon>Magnoliopsida</taxon>
        <taxon>eudicotyledons</taxon>
        <taxon>Gunneridae</taxon>
        <taxon>Pentapetalae</taxon>
        <taxon>asterids</taxon>
        <taxon>lamiids</taxon>
        <taxon>Gentianales</taxon>
        <taxon>Rubiaceae</taxon>
        <taxon>Ixoroideae</taxon>
        <taxon>Gardenieae complex</taxon>
        <taxon>Bertiereae - Coffeeae clade</taxon>
        <taxon>Coffeeae</taxon>
        <taxon>Coffea</taxon>
    </lineage>
</organism>
<dbReference type="Proteomes" id="UP001652660">
    <property type="component" value="Chromosome 9e"/>
</dbReference>
<proteinExistence type="predicted"/>
<sequence>MVTLMVTVGHHPCCRIVPVNFVVVKTDSPYNLLMGRPTLNGLRAVYSTYHLIFKFSTPAGVTEVSSDVGAARECYLATLEAVSISTSGTRPERRSSILSIDCIDSQQTGKPKKLKTGDEVEDIPLDLSRPDQTIRVGVHLPDSFKIQMVDLLKEHRDVFSWAAYEVQGVPHHLIIHELNVDSQARSVKQKRRHFRPKRSQAVGEEVDKLLPAMMIREVQYPTWLSNPVMVKKDTGAWRMCVDFIDLNKACPKDCYPLPKVDALMDSAMGYKFSVFSMPLRGITRSG</sequence>